<reference evidence="5" key="1">
    <citation type="journal article" date="2019" name="Int. J. Syst. Evol. Microbiol.">
        <title>The Global Catalogue of Microorganisms (GCM) 10K type strain sequencing project: providing services to taxonomists for standard genome sequencing and annotation.</title>
        <authorList>
            <consortium name="The Broad Institute Genomics Platform"/>
            <consortium name="The Broad Institute Genome Sequencing Center for Infectious Disease"/>
            <person name="Wu L."/>
            <person name="Ma J."/>
        </authorList>
    </citation>
    <scope>NUCLEOTIDE SEQUENCE [LARGE SCALE GENOMIC DNA]</scope>
    <source>
        <strain evidence="5">JCM 15933</strain>
    </source>
</reference>
<dbReference type="Proteomes" id="UP001501470">
    <property type="component" value="Unassembled WGS sequence"/>
</dbReference>
<gene>
    <name evidence="4" type="ORF">GCM10009827_118240</name>
</gene>
<comment type="similarity">
    <text evidence="1 3">Belongs to the class-III pyridoxal-phosphate-dependent aminotransferase family.</text>
</comment>
<keyword evidence="4" id="KW-0808">Transferase</keyword>
<dbReference type="Gene3D" id="3.40.640.10">
    <property type="entry name" value="Type I PLP-dependent aspartate aminotransferase-like (Major domain)"/>
    <property type="match status" value="1"/>
</dbReference>
<proteinExistence type="inferred from homology"/>
<sequence length="455" mass="49081">MWSHDRYQEALHKHLLLHFGNHGKFSDGWQPPVLVRGDGVHVWDTQGRRYIDALSSLFCAQLGYSYGDEFAAAASAQLRRLSFNTLWSTAHVPAIELAERISGIAPPGMSKVFFTGGGSEAVESAYKLVRLYHNARGEGRRVKVIARRTAYHGLSLGALAMTGIPALKAPFDPPAISVHHAPNTNRYRTPEVDEAAFAARLLAETEAVILAADPAQVAMLIAEPVQNAGGCLTPPAGYWQGLRALADRYGFLLVADEVITAFGRVDGYFAVATTGIVPDLITVAKGITSAYAPLGAVIINERVAAPLYEPNRPLSHGITFAGHPLSASIALTNLEIFARDEVLANVTKLTPYLAQKMAALRDLPMVADVRGDGFFWAAELAALSGERLGDANREALIRGYLPRKFRELGLIARADDRGDAVVQIGPPLVSTASDLDEMVALLTQALVEAPQELFE</sequence>
<dbReference type="InterPro" id="IPR015424">
    <property type="entry name" value="PyrdxlP-dep_Trfase"/>
</dbReference>
<dbReference type="Pfam" id="PF00202">
    <property type="entry name" value="Aminotran_3"/>
    <property type="match status" value="1"/>
</dbReference>
<keyword evidence="5" id="KW-1185">Reference proteome</keyword>
<dbReference type="PANTHER" id="PTHR43094:SF1">
    <property type="entry name" value="AMINOTRANSFERASE CLASS-III"/>
    <property type="match status" value="1"/>
</dbReference>
<dbReference type="InterPro" id="IPR015421">
    <property type="entry name" value="PyrdxlP-dep_Trfase_major"/>
</dbReference>
<dbReference type="SUPFAM" id="SSF53383">
    <property type="entry name" value="PLP-dependent transferases"/>
    <property type="match status" value="1"/>
</dbReference>
<protein>
    <submittedName>
        <fullName evidence="4">Aspartate aminotransferase family protein</fullName>
    </submittedName>
</protein>
<dbReference type="InterPro" id="IPR049704">
    <property type="entry name" value="Aminotrans_3_PPA_site"/>
</dbReference>
<dbReference type="PANTHER" id="PTHR43094">
    <property type="entry name" value="AMINOTRANSFERASE"/>
    <property type="match status" value="1"/>
</dbReference>
<dbReference type="CDD" id="cd00610">
    <property type="entry name" value="OAT_like"/>
    <property type="match status" value="1"/>
</dbReference>
<accession>A0ABP4PA89</accession>
<evidence type="ECO:0000256" key="1">
    <source>
        <dbReference type="ARBA" id="ARBA00008954"/>
    </source>
</evidence>
<dbReference type="Gene3D" id="3.90.1150.10">
    <property type="entry name" value="Aspartate Aminotransferase, domain 1"/>
    <property type="match status" value="1"/>
</dbReference>
<evidence type="ECO:0000256" key="2">
    <source>
        <dbReference type="ARBA" id="ARBA00022898"/>
    </source>
</evidence>
<keyword evidence="2 3" id="KW-0663">Pyridoxal phosphate</keyword>
<dbReference type="InterPro" id="IPR005814">
    <property type="entry name" value="Aminotrans_3"/>
</dbReference>
<comment type="caution">
    <text evidence="4">The sequence shown here is derived from an EMBL/GenBank/DDBJ whole genome shotgun (WGS) entry which is preliminary data.</text>
</comment>
<evidence type="ECO:0000313" key="4">
    <source>
        <dbReference type="EMBL" id="GAA1576795.1"/>
    </source>
</evidence>
<dbReference type="InterPro" id="IPR015422">
    <property type="entry name" value="PyrdxlP-dep_Trfase_small"/>
</dbReference>
<dbReference type="GO" id="GO:0008483">
    <property type="term" value="F:transaminase activity"/>
    <property type="evidence" value="ECO:0007669"/>
    <property type="project" value="UniProtKB-KW"/>
</dbReference>
<dbReference type="PIRSF" id="PIRSF000521">
    <property type="entry name" value="Transaminase_4ab_Lys_Orn"/>
    <property type="match status" value="1"/>
</dbReference>
<organism evidence="4 5">
    <name type="scientific">Dactylosporangium maewongense</name>
    <dbReference type="NCBI Taxonomy" id="634393"/>
    <lineage>
        <taxon>Bacteria</taxon>
        <taxon>Bacillati</taxon>
        <taxon>Actinomycetota</taxon>
        <taxon>Actinomycetes</taxon>
        <taxon>Micromonosporales</taxon>
        <taxon>Micromonosporaceae</taxon>
        <taxon>Dactylosporangium</taxon>
    </lineage>
</organism>
<name>A0ABP4PA89_9ACTN</name>
<evidence type="ECO:0000256" key="3">
    <source>
        <dbReference type="RuleBase" id="RU003560"/>
    </source>
</evidence>
<keyword evidence="4" id="KW-0032">Aminotransferase</keyword>
<dbReference type="EMBL" id="BAAAQD010000061">
    <property type="protein sequence ID" value="GAA1576795.1"/>
    <property type="molecule type" value="Genomic_DNA"/>
</dbReference>
<evidence type="ECO:0000313" key="5">
    <source>
        <dbReference type="Proteomes" id="UP001501470"/>
    </source>
</evidence>
<dbReference type="PROSITE" id="PS00600">
    <property type="entry name" value="AA_TRANSFER_CLASS_3"/>
    <property type="match status" value="1"/>
</dbReference>